<evidence type="ECO:0000313" key="6">
    <source>
        <dbReference type="Proteomes" id="UP001152321"/>
    </source>
</evidence>
<accession>A0ABT6DF76</accession>
<evidence type="ECO:0000259" key="4">
    <source>
        <dbReference type="SMART" id="SM00363"/>
    </source>
</evidence>
<dbReference type="InterPro" id="IPR002942">
    <property type="entry name" value="S4_RNA-bd"/>
</dbReference>
<dbReference type="PANTHER" id="PTHR47683">
    <property type="entry name" value="PSEUDOURIDINE SYNTHASE FAMILY PROTEIN-RELATED"/>
    <property type="match status" value="1"/>
</dbReference>
<dbReference type="CDD" id="cd00165">
    <property type="entry name" value="S4"/>
    <property type="match status" value="1"/>
</dbReference>
<feature type="domain" description="RNA-binding S4" evidence="4">
    <location>
        <begin position="10"/>
        <end position="69"/>
    </location>
</feature>
<dbReference type="Pfam" id="PF00849">
    <property type="entry name" value="PseudoU_synth_2"/>
    <property type="match status" value="1"/>
</dbReference>
<dbReference type="SUPFAM" id="SSF55174">
    <property type="entry name" value="Alpha-L RNA-binding motif"/>
    <property type="match status" value="1"/>
</dbReference>
<keyword evidence="1" id="KW-0413">Isomerase</keyword>
<evidence type="ECO:0000256" key="2">
    <source>
        <dbReference type="PROSITE-ProRule" id="PRU00182"/>
    </source>
</evidence>
<dbReference type="PROSITE" id="PS50889">
    <property type="entry name" value="S4"/>
    <property type="match status" value="1"/>
</dbReference>
<keyword evidence="6" id="KW-1185">Reference proteome</keyword>
<dbReference type="NCBIfam" id="TIGR00093">
    <property type="entry name" value="pseudouridine synthase"/>
    <property type="match status" value="1"/>
</dbReference>
<dbReference type="Pfam" id="PF01479">
    <property type="entry name" value="S4"/>
    <property type="match status" value="1"/>
</dbReference>
<proteinExistence type="predicted"/>
<dbReference type="InterPro" id="IPR042092">
    <property type="entry name" value="PsdUridine_s_RsuA/RluB/E/F_cat"/>
</dbReference>
<dbReference type="Gene3D" id="3.30.70.580">
    <property type="entry name" value="Pseudouridine synthase I, catalytic domain, N-terminal subdomain"/>
    <property type="match status" value="1"/>
</dbReference>
<evidence type="ECO:0000313" key="5">
    <source>
        <dbReference type="EMBL" id="MDG0815497.1"/>
    </source>
</evidence>
<dbReference type="Proteomes" id="UP001152321">
    <property type="component" value="Unassembled WGS sequence"/>
</dbReference>
<feature type="region of interest" description="Disordered" evidence="3">
    <location>
        <begin position="260"/>
        <end position="305"/>
    </location>
</feature>
<dbReference type="SMART" id="SM00363">
    <property type="entry name" value="S4"/>
    <property type="match status" value="1"/>
</dbReference>
<dbReference type="InterPro" id="IPR020103">
    <property type="entry name" value="PsdUridine_synth_cat_dom_sf"/>
</dbReference>
<evidence type="ECO:0000256" key="1">
    <source>
        <dbReference type="ARBA" id="ARBA00023235"/>
    </source>
</evidence>
<dbReference type="InterPro" id="IPR036986">
    <property type="entry name" value="S4_RNA-bd_sf"/>
</dbReference>
<protein>
    <submittedName>
        <fullName evidence="5">rRNA pseudouridine synthase</fullName>
    </submittedName>
</protein>
<dbReference type="Gene3D" id="3.10.290.10">
    <property type="entry name" value="RNA-binding S4 domain"/>
    <property type="match status" value="1"/>
</dbReference>
<gene>
    <name evidence="5" type="ORF">NWE73_03920</name>
</gene>
<dbReference type="RefSeq" id="WP_277576972.1">
    <property type="nucleotide sequence ID" value="NZ_JANRMI010000001.1"/>
</dbReference>
<dbReference type="InterPro" id="IPR006145">
    <property type="entry name" value="PsdUridine_synth_RsuA/RluA"/>
</dbReference>
<dbReference type="InterPro" id="IPR020094">
    <property type="entry name" value="TruA/RsuA/RluB/E/F_N"/>
</dbReference>
<sequence length="305" mass="33635">MSEDSSTQRVRLNKLIADSGLASRRHADRMIEEGQVTVNGKRVYELGVKVDPTLDSIKVNGKVLRKPLAQKLYLVFNKPAGVLTTMEDPEGRPTVAEYLGGVPSRVFPVGRLDWDSEGMILLTNDGDYANKVMHPKAEVTKTYLVKLDGQPQPHQLEKLRQGVSIIGGKVSARHIEKIKKAGDKKSDKYEWFKIVITEGKNRQIRQMFAKIGFDVIKLQRVAIGRLRLGALKTGALVYINEAAAERVFLADDPEELKMKKASPYAGRAPSAKKTAKPASRIRLKKEGGKTGYSGGVKVASKGSKK</sequence>
<dbReference type="PANTHER" id="PTHR47683:SF2">
    <property type="entry name" value="RNA-BINDING S4 DOMAIN-CONTAINING PROTEIN"/>
    <property type="match status" value="1"/>
</dbReference>
<feature type="compositionally biased region" description="Basic residues" evidence="3">
    <location>
        <begin position="273"/>
        <end position="283"/>
    </location>
</feature>
<dbReference type="CDD" id="cd02870">
    <property type="entry name" value="PseudoU_synth_RsuA_like"/>
    <property type="match status" value="1"/>
</dbReference>
<name>A0ABT6DF76_9BACT</name>
<evidence type="ECO:0000256" key="3">
    <source>
        <dbReference type="SAM" id="MobiDB-lite"/>
    </source>
</evidence>
<dbReference type="InterPro" id="IPR050343">
    <property type="entry name" value="RsuA_PseudoU_synthase"/>
</dbReference>
<keyword evidence="2" id="KW-0694">RNA-binding</keyword>
<organism evidence="5 6">
    <name type="scientific">Bdellovibrio svalbardensis</name>
    <dbReference type="NCBI Taxonomy" id="2972972"/>
    <lineage>
        <taxon>Bacteria</taxon>
        <taxon>Pseudomonadati</taxon>
        <taxon>Bdellovibrionota</taxon>
        <taxon>Bdellovibrionia</taxon>
        <taxon>Bdellovibrionales</taxon>
        <taxon>Pseudobdellovibrionaceae</taxon>
        <taxon>Bdellovibrio</taxon>
    </lineage>
</organism>
<reference evidence="5" key="1">
    <citation type="submission" date="2022-08" db="EMBL/GenBank/DDBJ databases">
        <title>Novel Bdellovibrio Species Isolated from Svalbard: Designation Bdellovibrio svalbardensis.</title>
        <authorList>
            <person name="Mitchell R.J."/>
            <person name="Choi S.Y."/>
        </authorList>
    </citation>
    <scope>NUCLEOTIDE SEQUENCE</scope>
    <source>
        <strain evidence="5">PAP01</strain>
    </source>
</reference>
<dbReference type="Gene3D" id="3.30.70.1560">
    <property type="entry name" value="Alpha-L RNA-binding motif"/>
    <property type="match status" value="1"/>
</dbReference>
<comment type="caution">
    <text evidence="5">The sequence shown here is derived from an EMBL/GenBank/DDBJ whole genome shotgun (WGS) entry which is preliminary data.</text>
</comment>
<dbReference type="InterPro" id="IPR000748">
    <property type="entry name" value="PsdUridine_synth_RsuA/RluB/E/F"/>
</dbReference>
<dbReference type="EMBL" id="JANRMI010000001">
    <property type="protein sequence ID" value="MDG0815497.1"/>
    <property type="molecule type" value="Genomic_DNA"/>
</dbReference>
<feature type="compositionally biased region" description="Low complexity" evidence="3">
    <location>
        <begin position="295"/>
        <end position="305"/>
    </location>
</feature>
<dbReference type="SUPFAM" id="SSF55120">
    <property type="entry name" value="Pseudouridine synthase"/>
    <property type="match status" value="1"/>
</dbReference>